<organism evidence="1 2">
    <name type="scientific">Artomyces pyxidatus</name>
    <dbReference type="NCBI Taxonomy" id="48021"/>
    <lineage>
        <taxon>Eukaryota</taxon>
        <taxon>Fungi</taxon>
        <taxon>Dikarya</taxon>
        <taxon>Basidiomycota</taxon>
        <taxon>Agaricomycotina</taxon>
        <taxon>Agaricomycetes</taxon>
        <taxon>Russulales</taxon>
        <taxon>Auriscalpiaceae</taxon>
        <taxon>Artomyces</taxon>
    </lineage>
</organism>
<keyword evidence="2" id="KW-1185">Reference proteome</keyword>
<dbReference type="Proteomes" id="UP000814140">
    <property type="component" value="Unassembled WGS sequence"/>
</dbReference>
<protein>
    <submittedName>
        <fullName evidence="1">Uncharacterized protein</fullName>
    </submittedName>
</protein>
<proteinExistence type="predicted"/>
<dbReference type="EMBL" id="MU277212">
    <property type="protein sequence ID" value="KAI0061504.1"/>
    <property type="molecule type" value="Genomic_DNA"/>
</dbReference>
<evidence type="ECO:0000313" key="1">
    <source>
        <dbReference type="EMBL" id="KAI0061504.1"/>
    </source>
</evidence>
<reference evidence="1" key="2">
    <citation type="journal article" date="2022" name="New Phytol.">
        <title>Evolutionary transition to the ectomycorrhizal habit in the genomes of a hyperdiverse lineage of mushroom-forming fungi.</title>
        <authorList>
            <person name="Looney B."/>
            <person name="Miyauchi S."/>
            <person name="Morin E."/>
            <person name="Drula E."/>
            <person name="Courty P.E."/>
            <person name="Kohler A."/>
            <person name="Kuo A."/>
            <person name="LaButti K."/>
            <person name="Pangilinan J."/>
            <person name="Lipzen A."/>
            <person name="Riley R."/>
            <person name="Andreopoulos W."/>
            <person name="He G."/>
            <person name="Johnson J."/>
            <person name="Nolan M."/>
            <person name="Tritt A."/>
            <person name="Barry K.W."/>
            <person name="Grigoriev I.V."/>
            <person name="Nagy L.G."/>
            <person name="Hibbett D."/>
            <person name="Henrissat B."/>
            <person name="Matheny P.B."/>
            <person name="Labbe J."/>
            <person name="Martin F.M."/>
        </authorList>
    </citation>
    <scope>NUCLEOTIDE SEQUENCE</scope>
    <source>
        <strain evidence="1">HHB10654</strain>
    </source>
</reference>
<gene>
    <name evidence="1" type="ORF">BV25DRAFT_763495</name>
</gene>
<reference evidence="1" key="1">
    <citation type="submission" date="2021-03" db="EMBL/GenBank/DDBJ databases">
        <authorList>
            <consortium name="DOE Joint Genome Institute"/>
            <person name="Ahrendt S."/>
            <person name="Looney B.P."/>
            <person name="Miyauchi S."/>
            <person name="Morin E."/>
            <person name="Drula E."/>
            <person name="Courty P.E."/>
            <person name="Chicoki N."/>
            <person name="Fauchery L."/>
            <person name="Kohler A."/>
            <person name="Kuo A."/>
            <person name="Labutti K."/>
            <person name="Pangilinan J."/>
            <person name="Lipzen A."/>
            <person name="Riley R."/>
            <person name="Andreopoulos W."/>
            <person name="He G."/>
            <person name="Johnson J."/>
            <person name="Barry K.W."/>
            <person name="Grigoriev I.V."/>
            <person name="Nagy L."/>
            <person name="Hibbett D."/>
            <person name="Henrissat B."/>
            <person name="Matheny P.B."/>
            <person name="Labbe J."/>
            <person name="Martin F."/>
        </authorList>
    </citation>
    <scope>NUCLEOTIDE SEQUENCE</scope>
    <source>
        <strain evidence="1">HHB10654</strain>
    </source>
</reference>
<accession>A0ACB8SYF5</accession>
<comment type="caution">
    <text evidence="1">The sequence shown here is derived from an EMBL/GenBank/DDBJ whole genome shotgun (WGS) entry which is preliminary data.</text>
</comment>
<sequence length="200" mass="21711">MCARECLATGQNTDSSAICATDARLCLVCDTQVPFACFDGRMRGLQGLRRRLRGFKSASVRFDIFHPPKTAYPSKCWTLARNLQVEGVSVGLWRPTSPISQKYGDVSWYVCKHEHNCWIDGRRVAGLSRREDGGGGGGGGGGVNLNPLPATSKLRSVVSSKPFYSNPCTPAPTQSLHSAHFRTPAVLIVSGEAWNLRGTQ</sequence>
<name>A0ACB8SYF5_9AGAM</name>
<evidence type="ECO:0000313" key="2">
    <source>
        <dbReference type="Proteomes" id="UP000814140"/>
    </source>
</evidence>